<sequence>KESERITQALEEIEKDIEKGKVDFSQKEDILGVCQILSRHRELERRCRFDKAGMKR</sequence>
<dbReference type="EMBL" id="BART01039925">
    <property type="protein sequence ID" value="GAH24507.1"/>
    <property type="molecule type" value="Genomic_DNA"/>
</dbReference>
<comment type="caution">
    <text evidence="1">The sequence shown here is derived from an EMBL/GenBank/DDBJ whole genome shotgun (WGS) entry which is preliminary data.</text>
</comment>
<evidence type="ECO:0000313" key="1">
    <source>
        <dbReference type="EMBL" id="GAH24507.1"/>
    </source>
</evidence>
<proteinExistence type="predicted"/>
<organism evidence="1">
    <name type="scientific">marine sediment metagenome</name>
    <dbReference type="NCBI Taxonomy" id="412755"/>
    <lineage>
        <taxon>unclassified sequences</taxon>
        <taxon>metagenomes</taxon>
        <taxon>ecological metagenomes</taxon>
    </lineage>
</organism>
<accession>X1DWA3</accession>
<gene>
    <name evidence="1" type="ORF">S01H4_65321</name>
</gene>
<reference evidence="1" key="1">
    <citation type="journal article" date="2014" name="Front. Microbiol.">
        <title>High frequency of phylogenetically diverse reductive dehalogenase-homologous genes in deep subseafloor sedimentary metagenomes.</title>
        <authorList>
            <person name="Kawai M."/>
            <person name="Futagami T."/>
            <person name="Toyoda A."/>
            <person name="Takaki Y."/>
            <person name="Nishi S."/>
            <person name="Hori S."/>
            <person name="Arai W."/>
            <person name="Tsubouchi T."/>
            <person name="Morono Y."/>
            <person name="Uchiyama I."/>
            <person name="Ito T."/>
            <person name="Fujiyama A."/>
            <person name="Inagaki F."/>
            <person name="Takami H."/>
        </authorList>
    </citation>
    <scope>NUCLEOTIDE SEQUENCE</scope>
    <source>
        <strain evidence="1">Expedition CK06-06</strain>
    </source>
</reference>
<protein>
    <submittedName>
        <fullName evidence="1">Uncharacterized protein</fullName>
    </submittedName>
</protein>
<dbReference type="AlphaFoldDB" id="X1DWA3"/>
<feature type="non-terminal residue" evidence="1">
    <location>
        <position position="1"/>
    </location>
</feature>
<name>X1DWA3_9ZZZZ</name>